<sequence length="85" mass="9514">MTSAINSFCNDNFVERLTSKNDDEKAKAAQDLFDYLSGELAEKSADDVQLFLDHCDKTISDLLNSSDPNERKGGIYMMGKLINVF</sequence>
<proteinExistence type="predicted"/>
<dbReference type="Proteomes" id="UP000887565">
    <property type="component" value="Unplaced"/>
</dbReference>
<reference evidence="2" key="1">
    <citation type="submission" date="2022-11" db="UniProtKB">
        <authorList>
            <consortium name="WormBaseParasite"/>
        </authorList>
    </citation>
    <scope>IDENTIFICATION</scope>
</reference>
<dbReference type="InterPro" id="IPR016024">
    <property type="entry name" value="ARM-type_fold"/>
</dbReference>
<accession>A0A915JW13</accession>
<protein>
    <submittedName>
        <fullName evidence="2">Uncharacterized protein</fullName>
    </submittedName>
</protein>
<dbReference type="SUPFAM" id="SSF48371">
    <property type="entry name" value="ARM repeat"/>
    <property type="match status" value="1"/>
</dbReference>
<dbReference type="AlphaFoldDB" id="A0A915JW13"/>
<organism evidence="1 2">
    <name type="scientific">Romanomermis culicivorax</name>
    <name type="common">Nematode worm</name>
    <dbReference type="NCBI Taxonomy" id="13658"/>
    <lineage>
        <taxon>Eukaryota</taxon>
        <taxon>Metazoa</taxon>
        <taxon>Ecdysozoa</taxon>
        <taxon>Nematoda</taxon>
        <taxon>Enoplea</taxon>
        <taxon>Dorylaimia</taxon>
        <taxon>Mermithida</taxon>
        <taxon>Mermithoidea</taxon>
        <taxon>Mermithidae</taxon>
        <taxon>Romanomermis</taxon>
    </lineage>
</organism>
<keyword evidence="1" id="KW-1185">Reference proteome</keyword>
<evidence type="ECO:0000313" key="1">
    <source>
        <dbReference type="Proteomes" id="UP000887565"/>
    </source>
</evidence>
<dbReference type="WBParaSite" id="nRc.2.0.1.t30219-RA">
    <property type="protein sequence ID" value="nRc.2.0.1.t30219-RA"/>
    <property type="gene ID" value="nRc.2.0.1.g30219"/>
</dbReference>
<name>A0A915JW13_ROMCU</name>
<evidence type="ECO:0000313" key="2">
    <source>
        <dbReference type="WBParaSite" id="nRc.2.0.1.t30219-RA"/>
    </source>
</evidence>